<evidence type="ECO:0000313" key="12">
    <source>
        <dbReference type="Proteomes" id="UP001156215"/>
    </source>
</evidence>
<proteinExistence type="predicted"/>
<gene>
    <name evidence="11" type="primary">cls</name>
    <name evidence="11" type="ORF">NB640_05605</name>
</gene>
<dbReference type="InterPro" id="IPR025202">
    <property type="entry name" value="PLD-like_dom"/>
</dbReference>
<dbReference type="PANTHER" id="PTHR21248:SF22">
    <property type="entry name" value="PHOSPHOLIPASE D"/>
    <property type="match status" value="1"/>
</dbReference>
<comment type="subcellular location">
    <subcellularLocation>
        <location evidence="1">Cell membrane</location>
    </subcellularLocation>
</comment>
<dbReference type="KEGG" id="ovb:NB640_05605"/>
<dbReference type="AlphaFoldDB" id="A0A9E9LXJ7"/>
<feature type="domain" description="PLD phosphodiesterase" evidence="10">
    <location>
        <begin position="404"/>
        <end position="431"/>
    </location>
</feature>
<keyword evidence="7 9" id="KW-0472">Membrane</keyword>
<feature type="domain" description="PLD phosphodiesterase" evidence="10">
    <location>
        <begin position="228"/>
        <end position="255"/>
    </location>
</feature>
<dbReference type="EC" id="2.7.8.-" evidence="8"/>
<accession>A0A9E9LXJ7</accession>
<evidence type="ECO:0000256" key="7">
    <source>
        <dbReference type="ARBA" id="ARBA00023136"/>
    </source>
</evidence>
<feature type="transmembrane region" description="Helical" evidence="9">
    <location>
        <begin position="20"/>
        <end position="38"/>
    </location>
</feature>
<dbReference type="InterPro" id="IPR022924">
    <property type="entry name" value="Cardiolipin_synthase"/>
</dbReference>
<feature type="transmembrane region" description="Helical" evidence="9">
    <location>
        <begin position="47"/>
        <end position="67"/>
    </location>
</feature>
<keyword evidence="3" id="KW-0808">Transferase</keyword>
<name>A0A9E9LXJ7_9BURK</name>
<dbReference type="GO" id="GO:0008808">
    <property type="term" value="F:cardiolipin synthase activity"/>
    <property type="evidence" value="ECO:0007669"/>
    <property type="project" value="UniProtKB-UniRule"/>
</dbReference>
<dbReference type="GO" id="GO:0032049">
    <property type="term" value="P:cardiolipin biosynthetic process"/>
    <property type="evidence" value="ECO:0007669"/>
    <property type="project" value="UniProtKB-UniRule"/>
</dbReference>
<organism evidence="11 12">
    <name type="scientific">Oxalobacter vibrioformis</name>
    <dbReference type="NCBI Taxonomy" id="933080"/>
    <lineage>
        <taxon>Bacteria</taxon>
        <taxon>Pseudomonadati</taxon>
        <taxon>Pseudomonadota</taxon>
        <taxon>Betaproteobacteria</taxon>
        <taxon>Burkholderiales</taxon>
        <taxon>Oxalobacteraceae</taxon>
        <taxon>Oxalobacter</taxon>
    </lineage>
</organism>
<keyword evidence="4 9" id="KW-0812">Transmembrane</keyword>
<protein>
    <recommendedName>
        <fullName evidence="8">Cardiolipin synthase</fullName>
        <ecNumber evidence="8">2.7.8.-</ecNumber>
    </recommendedName>
</protein>
<dbReference type="GO" id="GO:0005886">
    <property type="term" value="C:plasma membrane"/>
    <property type="evidence" value="ECO:0007669"/>
    <property type="project" value="UniProtKB-SubCell"/>
</dbReference>
<evidence type="ECO:0000256" key="4">
    <source>
        <dbReference type="ARBA" id="ARBA00022692"/>
    </source>
</evidence>
<keyword evidence="6 9" id="KW-1133">Transmembrane helix</keyword>
<dbReference type="Gene3D" id="3.30.870.10">
    <property type="entry name" value="Endonuclease Chain A"/>
    <property type="match status" value="2"/>
</dbReference>
<evidence type="ECO:0000313" key="11">
    <source>
        <dbReference type="EMBL" id="WAW11106.1"/>
    </source>
</evidence>
<keyword evidence="12" id="KW-1185">Reference proteome</keyword>
<dbReference type="SMART" id="SM00155">
    <property type="entry name" value="PLDc"/>
    <property type="match status" value="2"/>
</dbReference>
<keyword evidence="5" id="KW-0677">Repeat</keyword>
<evidence type="ECO:0000256" key="8">
    <source>
        <dbReference type="NCBIfam" id="TIGR04265"/>
    </source>
</evidence>
<dbReference type="Proteomes" id="UP001156215">
    <property type="component" value="Chromosome"/>
</dbReference>
<dbReference type="CDD" id="cd09110">
    <property type="entry name" value="PLDc_CLS_1"/>
    <property type="match status" value="1"/>
</dbReference>
<dbReference type="CDD" id="cd09112">
    <property type="entry name" value="PLDc_CLS_2"/>
    <property type="match status" value="1"/>
</dbReference>
<keyword evidence="2" id="KW-1003">Cell membrane</keyword>
<dbReference type="RefSeq" id="WP_269310217.1">
    <property type="nucleotide sequence ID" value="NZ_CP098242.1"/>
</dbReference>
<evidence type="ECO:0000256" key="5">
    <source>
        <dbReference type="ARBA" id="ARBA00022737"/>
    </source>
</evidence>
<dbReference type="PANTHER" id="PTHR21248">
    <property type="entry name" value="CARDIOLIPIN SYNTHASE"/>
    <property type="match status" value="1"/>
</dbReference>
<dbReference type="EMBL" id="CP098242">
    <property type="protein sequence ID" value="WAW11106.1"/>
    <property type="molecule type" value="Genomic_DNA"/>
</dbReference>
<evidence type="ECO:0000259" key="10">
    <source>
        <dbReference type="PROSITE" id="PS50035"/>
    </source>
</evidence>
<dbReference type="NCBIfam" id="TIGR04265">
    <property type="entry name" value="bac_cardiolipin"/>
    <property type="match status" value="1"/>
</dbReference>
<evidence type="ECO:0000256" key="1">
    <source>
        <dbReference type="ARBA" id="ARBA00004236"/>
    </source>
</evidence>
<evidence type="ECO:0000256" key="2">
    <source>
        <dbReference type="ARBA" id="ARBA00022475"/>
    </source>
</evidence>
<dbReference type="SUPFAM" id="SSF56024">
    <property type="entry name" value="Phospholipase D/nuclease"/>
    <property type="match status" value="2"/>
</dbReference>
<evidence type="ECO:0000256" key="9">
    <source>
        <dbReference type="SAM" id="Phobius"/>
    </source>
</evidence>
<dbReference type="Pfam" id="PF13091">
    <property type="entry name" value="PLDc_2"/>
    <property type="match status" value="2"/>
</dbReference>
<evidence type="ECO:0000256" key="3">
    <source>
        <dbReference type="ARBA" id="ARBA00022679"/>
    </source>
</evidence>
<evidence type="ECO:0000256" key="6">
    <source>
        <dbReference type="ARBA" id="ARBA00022989"/>
    </source>
</evidence>
<dbReference type="PROSITE" id="PS50035">
    <property type="entry name" value="PLD"/>
    <property type="match status" value="2"/>
</dbReference>
<sequence length="489" mass="55289">MFSSAALSGITWSTLPWGKILGIAWAIHIIILSGWIILQKRPPISTISWIISLAFIPYIGFVIYHFIGPQKLKRQHYRRLLVKTALQEQNHLLRLREQALLIGVTPSPSLIQLTRLVNNASGFPVTTATSMHFLVDGEATYTAIFDAIRNATHHIHLEYYIFEPDNIGTALRDLLIEKALEGISVRLLVDGMGSSRLKKNFIEPLLAAGGEFAFFHKFHFSQIVKPLVNLRTHRKIVICDGHTGFTGGLNITDEEDERTLDYAYHDTHIRLTGNAVHSLQLVFLEDWLYATRQAEFFDTSTYFPAQPSGDYAVQILASGPDNEWEVIHRLNLGVIHSARERVWLTTPYFVPTEATLFALTSAALRGVDVRLLVPRLSDSRLVTAAARSYFDELMHAGVKVWEYAGRMLHSKTIVADENFCMIGTANFDARSFRLNFEVCAAIYGQPMNREMADQFEIDLEVSEMVPRNRQLNFGARLFEASARLMSPLL</sequence>
<dbReference type="InterPro" id="IPR001736">
    <property type="entry name" value="PLipase_D/transphosphatidylase"/>
</dbReference>
<reference evidence="11" key="1">
    <citation type="journal article" date="2022" name="Front. Microbiol.">
        <title>New perspectives on an old grouping: The genomic and phenotypic variability of Oxalobacter formigenes and the implications for calcium oxalate stone prevention.</title>
        <authorList>
            <person name="Chmiel J.A."/>
            <person name="Carr C."/>
            <person name="Stuivenberg G.A."/>
            <person name="Venema R."/>
            <person name="Chanyi R.M."/>
            <person name="Al K.F."/>
            <person name="Giguere D."/>
            <person name="Say H."/>
            <person name="Akouris P.P."/>
            <person name="Dominguez Romero S.A."/>
            <person name="Kwong A."/>
            <person name="Tai V."/>
            <person name="Koval S.F."/>
            <person name="Razvi H."/>
            <person name="Bjazevic J."/>
            <person name="Burton J.P."/>
        </authorList>
    </citation>
    <scope>NUCLEOTIDE SEQUENCE</scope>
    <source>
        <strain evidence="11">WoOx3</strain>
    </source>
</reference>